<feature type="domain" description="Peptidase S26" evidence="4">
    <location>
        <begin position="125"/>
        <end position="312"/>
    </location>
</feature>
<dbReference type="Pfam" id="PF18936">
    <property type="entry name" value="DUF5684"/>
    <property type="match status" value="1"/>
</dbReference>
<evidence type="ECO:0000256" key="3">
    <source>
        <dbReference type="RuleBase" id="RU362042"/>
    </source>
</evidence>
<reference evidence="6" key="1">
    <citation type="journal article" date="2019" name="Int. J. Syst. Evol. Microbiol.">
        <title>The Global Catalogue of Microorganisms (GCM) 10K type strain sequencing project: providing services to taxonomists for standard genome sequencing and annotation.</title>
        <authorList>
            <consortium name="The Broad Institute Genomics Platform"/>
            <consortium name="The Broad Institute Genome Sequencing Center for Infectious Disease"/>
            <person name="Wu L."/>
            <person name="Ma J."/>
        </authorList>
    </citation>
    <scope>NUCLEOTIDE SEQUENCE [LARGE SCALE GENOMIC DNA]</scope>
    <source>
        <strain evidence="6">JCM 17068</strain>
    </source>
</reference>
<dbReference type="Proteomes" id="UP001500426">
    <property type="component" value="Unassembled WGS sequence"/>
</dbReference>
<dbReference type="PRINTS" id="PR00727">
    <property type="entry name" value="LEADERPTASE"/>
</dbReference>
<evidence type="ECO:0000259" key="4">
    <source>
        <dbReference type="Pfam" id="PF10502"/>
    </source>
</evidence>
<dbReference type="Pfam" id="PF10502">
    <property type="entry name" value="Peptidase_S26"/>
    <property type="match status" value="2"/>
</dbReference>
<comment type="catalytic activity">
    <reaction evidence="3">
        <text>Cleavage of hydrophobic, N-terminal signal or leader sequences from secreted and periplasmic proteins.</text>
        <dbReference type="EC" id="3.4.21.89"/>
    </reaction>
</comment>
<protein>
    <recommendedName>
        <fullName evidence="2 3">Signal peptidase I</fullName>
        <ecNumber evidence="3">3.4.21.89</ecNumber>
    </recommendedName>
</protein>
<organism evidence="5 6">
    <name type="scientific">Flavobacterium chungnamense</name>
    <dbReference type="NCBI Taxonomy" id="706182"/>
    <lineage>
        <taxon>Bacteria</taxon>
        <taxon>Pseudomonadati</taxon>
        <taxon>Bacteroidota</taxon>
        <taxon>Flavobacteriia</taxon>
        <taxon>Flavobacteriales</taxon>
        <taxon>Flavobacteriaceae</taxon>
        <taxon>Flavobacterium</taxon>
    </lineage>
</organism>
<feature type="transmembrane region" description="Helical" evidence="3">
    <location>
        <begin position="54"/>
        <end position="74"/>
    </location>
</feature>
<dbReference type="EMBL" id="BAABCS010000003">
    <property type="protein sequence ID" value="GAA4041937.1"/>
    <property type="molecule type" value="Genomic_DNA"/>
</dbReference>
<name>A0ABP7UF90_9FLAO</name>
<keyword evidence="3" id="KW-1133">Transmembrane helix</keyword>
<evidence type="ECO:0000313" key="5">
    <source>
        <dbReference type="EMBL" id="GAA4041937.1"/>
    </source>
</evidence>
<keyword evidence="3" id="KW-0378">Hydrolase</keyword>
<keyword evidence="3" id="KW-0472">Membrane</keyword>
<feature type="transmembrane region" description="Helical" evidence="3">
    <location>
        <begin position="125"/>
        <end position="144"/>
    </location>
</feature>
<feature type="transmembrane region" description="Helical" evidence="3">
    <location>
        <begin position="6"/>
        <end position="25"/>
    </location>
</feature>
<evidence type="ECO:0000313" key="6">
    <source>
        <dbReference type="Proteomes" id="UP001500426"/>
    </source>
</evidence>
<accession>A0ABP7UF90</accession>
<dbReference type="InterPro" id="IPR000223">
    <property type="entry name" value="Pept_S26A_signal_pept_1"/>
</dbReference>
<dbReference type="CDD" id="cd06530">
    <property type="entry name" value="S26_SPase_I"/>
    <property type="match status" value="2"/>
</dbReference>
<comment type="caution">
    <text evidence="3">Lacks conserved residue(s) required for the propagation of feature annotation.</text>
</comment>
<feature type="domain" description="Peptidase S26" evidence="4">
    <location>
        <begin position="429"/>
        <end position="469"/>
    </location>
</feature>
<comment type="similarity">
    <text evidence="1 3">Belongs to the peptidase S26 family.</text>
</comment>
<keyword evidence="3" id="KW-0812">Transmembrane</keyword>
<dbReference type="InterPro" id="IPR036286">
    <property type="entry name" value="LexA/Signal_pep-like_sf"/>
</dbReference>
<dbReference type="SUPFAM" id="SSF51306">
    <property type="entry name" value="LexA/Signal peptidase"/>
    <property type="match status" value="2"/>
</dbReference>
<dbReference type="EC" id="3.4.21.89" evidence="3"/>
<dbReference type="PANTHER" id="PTHR43390">
    <property type="entry name" value="SIGNAL PEPTIDASE I"/>
    <property type="match status" value="1"/>
</dbReference>
<dbReference type="Gene3D" id="2.10.109.10">
    <property type="entry name" value="Umud Fragment, subunit A"/>
    <property type="match status" value="2"/>
</dbReference>
<dbReference type="NCBIfam" id="TIGR02227">
    <property type="entry name" value="sigpep_I_bact"/>
    <property type="match status" value="1"/>
</dbReference>
<sequence>MTAYQWFVFFLIVQLIHGLGTWKLYEKAGRKSWEAFIPVYNSIILMKIINRPTWWTFLLFIPVINLMMFPIVWVETLRSFGKNSSTDTFLGVITCGFYIYYINYTQNVEYIKDRSLTPATKTGDTVGSLLFAIIVATFVHTYFIQPFVIPSSSLEKSLLIGDFLFVSKQNYGARTPMTTIAAPMVHDTLPFIKTKSYSTFPQLPYFRFPGFEKIKNNDIVVFNWPRDTLFHMYLPADKRYDKPIDKKTNYVKRCVGIPGDSLQIKDGIVFINGKELILPDRAKPQYSYKVTLDPKSTTDFDAVFKDLNITDGYGFETADRDSLTIRALTFENAEKLKTVSGITSIKRNIRKGRENGIFPCKHHDGADESKIAWSGDNYGPIYIPQAGKTVALNLESLPFYKIIINEYEGNKLKVVGNDIYINNKIATTYTFKQNYYWMMGDNRHNSLDARYFGYTPEDHIVGKPIFIWMSWDSNGQGIMNKIRWERLFTTVSGEGQPQSYFKYFLFLLAAYFVGEYFWTKRKAKKTE</sequence>
<keyword evidence="3" id="KW-0645">Protease</keyword>
<evidence type="ECO:0000256" key="2">
    <source>
        <dbReference type="ARBA" id="ARBA00019232"/>
    </source>
</evidence>
<proteinExistence type="inferred from homology"/>
<keyword evidence="6" id="KW-1185">Reference proteome</keyword>
<comment type="caution">
    <text evidence="5">The sequence shown here is derived from an EMBL/GenBank/DDBJ whole genome shotgun (WGS) entry which is preliminary data.</text>
</comment>
<dbReference type="InterPro" id="IPR019533">
    <property type="entry name" value="Peptidase_S26"/>
</dbReference>
<feature type="transmembrane region" description="Helical" evidence="3">
    <location>
        <begin position="86"/>
        <end position="104"/>
    </location>
</feature>
<evidence type="ECO:0000256" key="1">
    <source>
        <dbReference type="ARBA" id="ARBA00009370"/>
    </source>
</evidence>
<dbReference type="PANTHER" id="PTHR43390:SF1">
    <property type="entry name" value="CHLOROPLAST PROCESSING PEPTIDASE"/>
    <property type="match status" value="1"/>
</dbReference>
<comment type="subcellular location">
    <subcellularLocation>
        <location evidence="3">Membrane</location>
        <topology evidence="3">Single-pass type II membrane protein</topology>
    </subcellularLocation>
</comment>
<gene>
    <name evidence="5" type="primary">lepB</name>
    <name evidence="5" type="ORF">GCM10022388_03340</name>
</gene>
<dbReference type="RefSeq" id="WP_345089721.1">
    <property type="nucleotide sequence ID" value="NZ_BAABCS010000003.1"/>
</dbReference>
<dbReference type="InterPro" id="IPR043739">
    <property type="entry name" value="DUF5684"/>
</dbReference>